<dbReference type="InterPro" id="IPR051534">
    <property type="entry name" value="CBASS_pafABC_assoc_protein"/>
</dbReference>
<accession>A0AA43UAE0</accession>
<evidence type="ECO:0000313" key="3">
    <source>
        <dbReference type="Proteomes" id="UP001168575"/>
    </source>
</evidence>
<reference evidence="2" key="1">
    <citation type="submission" date="2023-07" db="EMBL/GenBank/DDBJ databases">
        <title>Between Cages and Wild: Unraveling the Impact of Captivity on Animal Microbiomes and Antimicrobial Resistance.</title>
        <authorList>
            <person name="Schmartz G.P."/>
            <person name="Rehner J."/>
            <person name="Schuff M.J."/>
            <person name="Becker S.L."/>
            <person name="Kravczyk M."/>
            <person name="Gurevich A."/>
            <person name="Francke R."/>
            <person name="Mueller R."/>
            <person name="Keller V."/>
            <person name="Keller A."/>
        </authorList>
    </citation>
    <scope>NUCLEOTIDE SEQUENCE</scope>
    <source>
        <strain evidence="2">S12M_St_49</strain>
    </source>
</reference>
<dbReference type="InterPro" id="IPR036390">
    <property type="entry name" value="WH_DNA-bd_sf"/>
</dbReference>
<protein>
    <submittedName>
        <fullName evidence="2">WYL domain-containing transcriptional regulator</fullName>
    </submittedName>
</protein>
<dbReference type="AlphaFoldDB" id="A0AA43UAE0"/>
<comment type="caution">
    <text evidence="2">The sequence shown here is derived from an EMBL/GenBank/DDBJ whole genome shotgun (WGS) entry which is preliminary data.</text>
</comment>
<dbReference type="PANTHER" id="PTHR34580">
    <property type="match status" value="1"/>
</dbReference>
<evidence type="ECO:0000313" key="2">
    <source>
        <dbReference type="EMBL" id="MDO4842231.1"/>
    </source>
</evidence>
<proteinExistence type="predicted"/>
<dbReference type="PROSITE" id="PS52050">
    <property type="entry name" value="WYL"/>
    <property type="match status" value="1"/>
</dbReference>
<sequence>MANMKNNKLKLLYVLKFLFEKTDCTHCVSVQEIIDYLESFEISAERKSIYRDIETLKSFGCDIQNKGKLWFFDRRPFDFEQILLLNDAIVAAPYLTEEQTEELLGLVRSLASESERKFLEENREENPGPKVTKMQNDEVLENIKIINQCIKEKKEIVFNYFSYGARKVEVHDTKDADGTTKVGARIELYPRPNQDGRSYVRTPVRLFYADQFYYLICYSDYFGDFAPYRVDRMHNVHVGEKDATVNATTKGFKIDDYYTKSLGVYSTVKNVVMLEFDRCKLNPIIDKFGTDAEILEGEGGKLRARVKAPFSPQFYGWLFELKPGIKIIYPNNAINEFVGYLRDTLAQYEGDQVQPE</sequence>
<keyword evidence="3" id="KW-1185">Reference proteome</keyword>
<dbReference type="Pfam" id="PF13280">
    <property type="entry name" value="WYL"/>
    <property type="match status" value="1"/>
</dbReference>
<evidence type="ECO:0000259" key="1">
    <source>
        <dbReference type="Pfam" id="PF13280"/>
    </source>
</evidence>
<organism evidence="2 3">
    <name type="scientific">Phoenicibacter congonensis</name>
    <dbReference type="NCBI Taxonomy" id="1944646"/>
    <lineage>
        <taxon>Bacteria</taxon>
        <taxon>Bacillati</taxon>
        <taxon>Actinomycetota</taxon>
        <taxon>Coriobacteriia</taxon>
        <taxon>Eggerthellales</taxon>
        <taxon>Eggerthellaceae</taxon>
        <taxon>Phoenicibacter</taxon>
    </lineage>
</organism>
<dbReference type="SUPFAM" id="SSF46785">
    <property type="entry name" value="Winged helix' DNA-binding domain"/>
    <property type="match status" value="1"/>
</dbReference>
<gene>
    <name evidence="2" type="ORF">Q3982_06090</name>
</gene>
<feature type="domain" description="WYL" evidence="1">
    <location>
        <begin position="189"/>
        <end position="238"/>
    </location>
</feature>
<name>A0AA43UAE0_9ACTN</name>
<dbReference type="PANTHER" id="PTHR34580:SF1">
    <property type="entry name" value="PROTEIN PAFC"/>
    <property type="match status" value="1"/>
</dbReference>
<dbReference type="Proteomes" id="UP001168575">
    <property type="component" value="Unassembled WGS sequence"/>
</dbReference>
<dbReference type="EMBL" id="JAUMVS010000120">
    <property type="protein sequence ID" value="MDO4842231.1"/>
    <property type="molecule type" value="Genomic_DNA"/>
</dbReference>
<dbReference type="InterPro" id="IPR026881">
    <property type="entry name" value="WYL_dom"/>
</dbReference>